<dbReference type="PANTHER" id="PTHR30546">
    <property type="entry name" value="FLAVODOXIN-RELATED PROTEIN WRBA-RELATED"/>
    <property type="match status" value="1"/>
</dbReference>
<evidence type="ECO:0000256" key="4">
    <source>
        <dbReference type="ARBA" id="ARBA00048983"/>
    </source>
</evidence>
<sequence>MTFSVAVVYFSLHGRLVLTANVIAEGARKVPGAEVTVYRIQDPIRGDDHSLFDDGVLDAPPVTLQDVRDADVLILGAPGRQGGMCGEMRMFLDSLAPLQVERKGNSCGVLKGKVGSAFTSVGGHGRGFGGHEAILQNFHSTFLQHGMVVVGNPPTPVMEEACMATPFGVVMAGKETAGRFPPALNEHEVKLAYSMGEWTAQVASLLHDSDLPLEPSKSLDRL</sequence>
<dbReference type="Pfam" id="PF03358">
    <property type="entry name" value="FMN_red"/>
    <property type="match status" value="1"/>
</dbReference>
<dbReference type="AlphaFoldDB" id="A0AAV1HYE6"/>
<evidence type="ECO:0000313" key="8">
    <source>
        <dbReference type="Proteomes" id="UP001314263"/>
    </source>
</evidence>
<name>A0AAV1HYE6_9CHLO</name>
<accession>A0AAV1HYE6</accession>
<organism evidence="7 8">
    <name type="scientific">Coccomyxa viridis</name>
    <dbReference type="NCBI Taxonomy" id="1274662"/>
    <lineage>
        <taxon>Eukaryota</taxon>
        <taxon>Viridiplantae</taxon>
        <taxon>Chlorophyta</taxon>
        <taxon>core chlorophytes</taxon>
        <taxon>Trebouxiophyceae</taxon>
        <taxon>Trebouxiophyceae incertae sedis</taxon>
        <taxon>Coccomyxaceae</taxon>
        <taxon>Coccomyxa</taxon>
    </lineage>
</organism>
<evidence type="ECO:0000256" key="5">
    <source>
        <dbReference type="SAM" id="SignalP"/>
    </source>
</evidence>
<evidence type="ECO:0000256" key="1">
    <source>
        <dbReference type="ARBA" id="ARBA00006961"/>
    </source>
</evidence>
<proteinExistence type="inferred from homology"/>
<protein>
    <recommendedName>
        <fullName evidence="2">NAD(P)H dehydrogenase (quinone)</fullName>
        <ecNumber evidence="2">1.6.5.2</ecNumber>
    </recommendedName>
</protein>
<dbReference type="Proteomes" id="UP001314263">
    <property type="component" value="Unassembled WGS sequence"/>
</dbReference>
<comment type="similarity">
    <text evidence="1">Belongs to the WrbA family.</text>
</comment>
<evidence type="ECO:0000256" key="3">
    <source>
        <dbReference type="ARBA" id="ARBA00047678"/>
    </source>
</evidence>
<comment type="caution">
    <text evidence="7">The sequence shown here is derived from an EMBL/GenBank/DDBJ whole genome shotgun (WGS) entry which is preliminary data.</text>
</comment>
<feature type="domain" description="Flavodoxin-like" evidence="6">
    <location>
        <begin position="5"/>
        <end position="203"/>
    </location>
</feature>
<comment type="catalytic activity">
    <reaction evidence="4">
        <text>a quinone + NADPH + H(+) = a quinol + NADP(+)</text>
        <dbReference type="Rhea" id="RHEA:46164"/>
        <dbReference type="ChEBI" id="CHEBI:15378"/>
        <dbReference type="ChEBI" id="CHEBI:24646"/>
        <dbReference type="ChEBI" id="CHEBI:57783"/>
        <dbReference type="ChEBI" id="CHEBI:58349"/>
        <dbReference type="ChEBI" id="CHEBI:132124"/>
        <dbReference type="EC" id="1.6.5.2"/>
    </reaction>
</comment>
<evidence type="ECO:0000313" key="7">
    <source>
        <dbReference type="EMBL" id="CAK0751614.1"/>
    </source>
</evidence>
<dbReference type="PROSITE" id="PS50902">
    <property type="entry name" value="FLAVODOXIN_LIKE"/>
    <property type="match status" value="1"/>
</dbReference>
<evidence type="ECO:0000259" key="6">
    <source>
        <dbReference type="PROSITE" id="PS50902"/>
    </source>
</evidence>
<keyword evidence="5" id="KW-0732">Signal</keyword>
<dbReference type="EC" id="1.6.5.2" evidence="2"/>
<comment type="catalytic activity">
    <reaction evidence="3">
        <text>a quinone + NADH + H(+) = a quinol + NAD(+)</text>
        <dbReference type="Rhea" id="RHEA:46160"/>
        <dbReference type="ChEBI" id="CHEBI:15378"/>
        <dbReference type="ChEBI" id="CHEBI:24646"/>
        <dbReference type="ChEBI" id="CHEBI:57540"/>
        <dbReference type="ChEBI" id="CHEBI:57945"/>
        <dbReference type="ChEBI" id="CHEBI:132124"/>
        <dbReference type="EC" id="1.6.5.2"/>
    </reaction>
</comment>
<dbReference type="EMBL" id="CAUYUE010000003">
    <property type="protein sequence ID" value="CAK0751614.1"/>
    <property type="molecule type" value="Genomic_DNA"/>
</dbReference>
<feature type="signal peptide" evidence="5">
    <location>
        <begin position="1"/>
        <end position="19"/>
    </location>
</feature>
<dbReference type="GO" id="GO:0016020">
    <property type="term" value="C:membrane"/>
    <property type="evidence" value="ECO:0007669"/>
    <property type="project" value="TreeGrafter"/>
</dbReference>
<dbReference type="Gene3D" id="3.40.50.360">
    <property type="match status" value="1"/>
</dbReference>
<dbReference type="InterPro" id="IPR005025">
    <property type="entry name" value="FMN_Rdtase-like_dom"/>
</dbReference>
<keyword evidence="8" id="KW-1185">Reference proteome</keyword>
<dbReference type="InterPro" id="IPR029039">
    <property type="entry name" value="Flavoprotein-like_sf"/>
</dbReference>
<feature type="chain" id="PRO_5043617644" description="NAD(P)H dehydrogenase (quinone)" evidence="5">
    <location>
        <begin position="20"/>
        <end position="222"/>
    </location>
</feature>
<dbReference type="InterPro" id="IPR008254">
    <property type="entry name" value="Flavodoxin/NO_synth"/>
</dbReference>
<dbReference type="PANTHER" id="PTHR30546:SF23">
    <property type="entry name" value="FLAVOPROTEIN-LIKE PROTEIN YCP4-RELATED"/>
    <property type="match status" value="1"/>
</dbReference>
<dbReference type="GO" id="GO:0003955">
    <property type="term" value="F:NAD(P)H dehydrogenase (quinone) activity"/>
    <property type="evidence" value="ECO:0007669"/>
    <property type="project" value="UniProtKB-EC"/>
</dbReference>
<dbReference type="SUPFAM" id="SSF52218">
    <property type="entry name" value="Flavoproteins"/>
    <property type="match status" value="1"/>
</dbReference>
<evidence type="ECO:0000256" key="2">
    <source>
        <dbReference type="ARBA" id="ARBA00012648"/>
    </source>
</evidence>
<reference evidence="7 8" key="1">
    <citation type="submission" date="2023-10" db="EMBL/GenBank/DDBJ databases">
        <authorList>
            <person name="Maclean D."/>
            <person name="Macfadyen A."/>
        </authorList>
    </citation>
    <scope>NUCLEOTIDE SEQUENCE [LARGE SCALE GENOMIC DNA]</scope>
</reference>
<dbReference type="GO" id="GO:0010181">
    <property type="term" value="F:FMN binding"/>
    <property type="evidence" value="ECO:0007669"/>
    <property type="project" value="InterPro"/>
</dbReference>
<gene>
    <name evidence="7" type="ORF">CVIRNUC_002081</name>
</gene>